<comment type="caution">
    <text evidence="2">The sequence shown here is derived from an EMBL/GenBank/DDBJ whole genome shotgun (WGS) entry which is preliminary data.</text>
</comment>
<dbReference type="InterPro" id="IPR017853">
    <property type="entry name" value="GH"/>
</dbReference>
<dbReference type="EMBL" id="JADFTS010000007">
    <property type="protein sequence ID" value="KAF9599465.1"/>
    <property type="molecule type" value="Genomic_DNA"/>
</dbReference>
<accession>A0A835HF74</accession>
<dbReference type="Proteomes" id="UP000631114">
    <property type="component" value="Unassembled WGS sequence"/>
</dbReference>
<evidence type="ECO:0000313" key="3">
    <source>
        <dbReference type="Proteomes" id="UP000631114"/>
    </source>
</evidence>
<protein>
    <submittedName>
        <fullName evidence="2">Uncharacterized protein</fullName>
    </submittedName>
</protein>
<name>A0A835HF74_9MAGN</name>
<organism evidence="2 3">
    <name type="scientific">Coptis chinensis</name>
    <dbReference type="NCBI Taxonomy" id="261450"/>
    <lineage>
        <taxon>Eukaryota</taxon>
        <taxon>Viridiplantae</taxon>
        <taxon>Streptophyta</taxon>
        <taxon>Embryophyta</taxon>
        <taxon>Tracheophyta</taxon>
        <taxon>Spermatophyta</taxon>
        <taxon>Magnoliopsida</taxon>
        <taxon>Ranunculales</taxon>
        <taxon>Ranunculaceae</taxon>
        <taxon>Coptidoideae</taxon>
        <taxon>Coptis</taxon>
    </lineage>
</organism>
<proteinExistence type="predicted"/>
<keyword evidence="1" id="KW-0732">Signal</keyword>
<evidence type="ECO:0000256" key="1">
    <source>
        <dbReference type="SAM" id="SignalP"/>
    </source>
</evidence>
<feature type="signal peptide" evidence="1">
    <location>
        <begin position="1"/>
        <end position="16"/>
    </location>
</feature>
<gene>
    <name evidence="2" type="ORF">IFM89_038559</name>
</gene>
<reference evidence="2 3" key="1">
    <citation type="submission" date="2020-10" db="EMBL/GenBank/DDBJ databases">
        <title>The Coptis chinensis genome and diversification of protoberbering-type alkaloids.</title>
        <authorList>
            <person name="Wang B."/>
            <person name="Shu S."/>
            <person name="Song C."/>
            <person name="Liu Y."/>
        </authorList>
    </citation>
    <scope>NUCLEOTIDE SEQUENCE [LARGE SCALE GENOMIC DNA]</scope>
    <source>
        <strain evidence="2">HL-2020</strain>
        <tissue evidence="2">Leaf</tissue>
    </source>
</reference>
<sequence length="84" mass="9814">MYFELCLFAISFLVDGHGVINPKGLNYYNNLIHQLVTTAPQDEYEGYLSPKFMFLEPLVYGRYPAVMRKIIGSQLPYFKENEQE</sequence>
<dbReference type="SUPFAM" id="SSF51445">
    <property type="entry name" value="(Trans)glycosidases"/>
    <property type="match status" value="1"/>
</dbReference>
<dbReference type="AlphaFoldDB" id="A0A835HF74"/>
<evidence type="ECO:0000313" key="2">
    <source>
        <dbReference type="EMBL" id="KAF9599465.1"/>
    </source>
</evidence>
<keyword evidence="3" id="KW-1185">Reference proteome</keyword>
<dbReference type="OrthoDB" id="1938409at2759"/>
<feature type="chain" id="PRO_5032747893" evidence="1">
    <location>
        <begin position="17"/>
        <end position="84"/>
    </location>
</feature>